<dbReference type="Pfam" id="PF20155">
    <property type="entry name" value="TMP_3"/>
    <property type="match status" value="1"/>
</dbReference>
<proteinExistence type="predicted"/>
<dbReference type="NCBIfam" id="TIGR02675">
    <property type="entry name" value="tape_meas_nterm"/>
    <property type="match status" value="1"/>
</dbReference>
<name>A0A8J3DLV8_9HYPH</name>
<dbReference type="EMBL" id="BMZO01000001">
    <property type="protein sequence ID" value="GHC61648.1"/>
    <property type="molecule type" value="Genomic_DNA"/>
</dbReference>
<protein>
    <submittedName>
        <fullName evidence="3">Tail protein</fullName>
    </submittedName>
</protein>
<evidence type="ECO:0000313" key="3">
    <source>
        <dbReference type="EMBL" id="GHC61648.1"/>
    </source>
</evidence>
<feature type="region of interest" description="Disordered" evidence="1">
    <location>
        <begin position="589"/>
        <end position="612"/>
    </location>
</feature>
<organism evidence="3 4">
    <name type="scientific">Limoniibacter endophyticus</name>
    <dbReference type="NCBI Taxonomy" id="1565040"/>
    <lineage>
        <taxon>Bacteria</taxon>
        <taxon>Pseudomonadati</taxon>
        <taxon>Pseudomonadota</taxon>
        <taxon>Alphaproteobacteria</taxon>
        <taxon>Hyphomicrobiales</taxon>
        <taxon>Bartonellaceae</taxon>
        <taxon>Limoniibacter</taxon>
    </lineage>
</organism>
<evidence type="ECO:0000256" key="1">
    <source>
        <dbReference type="SAM" id="MobiDB-lite"/>
    </source>
</evidence>
<gene>
    <name evidence="3" type="ORF">GCM10010136_02320</name>
</gene>
<feature type="compositionally biased region" description="Basic and acidic residues" evidence="1">
    <location>
        <begin position="600"/>
        <end position="612"/>
    </location>
</feature>
<accession>A0A8J3DLV8</accession>
<dbReference type="InterPro" id="IPR013491">
    <property type="entry name" value="Tape_meas_N"/>
</dbReference>
<dbReference type="Proteomes" id="UP000641137">
    <property type="component" value="Unassembled WGS sequence"/>
</dbReference>
<evidence type="ECO:0000313" key="4">
    <source>
        <dbReference type="Proteomes" id="UP000641137"/>
    </source>
</evidence>
<feature type="domain" description="Tape measure protein N-terminal" evidence="2">
    <location>
        <begin position="75"/>
        <end position="264"/>
    </location>
</feature>
<reference evidence="3" key="2">
    <citation type="submission" date="2020-09" db="EMBL/GenBank/DDBJ databases">
        <authorList>
            <person name="Sun Q."/>
            <person name="Kim S."/>
        </authorList>
    </citation>
    <scope>NUCLEOTIDE SEQUENCE</scope>
    <source>
        <strain evidence="3">KCTC 42097</strain>
    </source>
</reference>
<reference evidence="3" key="1">
    <citation type="journal article" date="2014" name="Int. J. Syst. Evol. Microbiol.">
        <title>Complete genome sequence of Corynebacterium casei LMG S-19264T (=DSM 44701T), isolated from a smear-ripened cheese.</title>
        <authorList>
            <consortium name="US DOE Joint Genome Institute (JGI-PGF)"/>
            <person name="Walter F."/>
            <person name="Albersmeier A."/>
            <person name="Kalinowski J."/>
            <person name="Ruckert C."/>
        </authorList>
    </citation>
    <scope>NUCLEOTIDE SEQUENCE</scope>
    <source>
        <strain evidence="3">KCTC 42097</strain>
    </source>
</reference>
<dbReference type="AlphaFoldDB" id="A0A8J3DLV8"/>
<sequence length="918" mass="97416">MAVTVEELRAVMRMEMKPLERDLQKIHGINTKAAKQVENTWRNANRRLDGIGQNMARSLAAPLAGVTAVLGIDAVRQMTDTWTDLSSRVQIAAGGVEQGAQVMERLGDVARRTYSSLETTAEGYLLNATAMRELGYSTSQTLDYTEAVNNALVISGAKGQRAESVINALSKAMAAGKLSGDELNTVITTGGRVAEALAAGLGVSVNQLRSLGQQGKITGNDVVRALSTQMERLRREAEGMPATIGDGIQLLQNAMLQYVGSTDQAYGASARISEALVIMADNFDKTADVALQLAGVIAGALIGRSLLKMISTLGLGSAALVNFTKALLAARSMASLGIAFNGLSAAAGPVGLLVGGALVTALTLYSNSTSEASAASKVYAAALEDVRAAAEKTGDAVEGAAQQIDEKTKNALSGGIAIGVADIENARDAVIDLFDHLLRNVSQDTVSPQQIAQLEDLRDSLNNGTRSADEVEQALFALANSNPDFQAVANAFSPLLTVLRQAIDSTDILRNKLGAPDKNIVEGYQQYARTRVEGNRIESERNAYEQEALRRAKLGKAQLDLENEIARVRTDAEKQNVQLTDDQVKRIAEANLSGNASRSAEGKKPKKERENEYQRLTERIVEQTAAIVAETEAQRQVNPLVDDYGYAVERARAEQELLNAAKAAGLPIDEKLRQEIAALADQYAVATVEAAKLGETQDDIRRKAEEMADFQKDLSRGIVDGFMQGKKAADIFADALSKVGNKLLDMAFNAAFDKGGGSWLGNLLGGLFGGGGRVSLPASGPIPALRPFSDGGYTGPGGKYQPAGIVHKGEVVWSQRDVRSHGGVAAVEALRRGYANGGAVGVSVPRLQAPANQNQPTAVTFKIDVTGARGNAEIQEMVQQGVAQGIQHWSKSSDFVGRTTSIVDQRKSNPRITPRLGG</sequence>
<evidence type="ECO:0000259" key="2">
    <source>
        <dbReference type="Pfam" id="PF20155"/>
    </source>
</evidence>
<comment type="caution">
    <text evidence="3">The sequence shown here is derived from an EMBL/GenBank/DDBJ whole genome shotgun (WGS) entry which is preliminary data.</text>
</comment>
<keyword evidence="4" id="KW-1185">Reference proteome</keyword>
<dbReference type="RefSeq" id="WP_189486979.1">
    <property type="nucleotide sequence ID" value="NZ_BMZO01000001.1"/>
</dbReference>